<keyword evidence="2" id="KW-1185">Reference proteome</keyword>
<sequence>MTSINENIISEAEERNRNLLADELLKLIEIYHPHEEPGVSRETVAAYSEALTGGAQGSFDRGTFDETVNARLTDAETWADADSFYALGTDRISIYPGSWHDDIGRSTDVREYIRYLRDEADEFESFSSQGTGYGIPESDLIDIVAVVGRTDPDAVKARIEDLRDGGAIVEGPDQHPDARVRLAEDADEVQDPTLDK</sequence>
<protein>
    <submittedName>
        <fullName evidence="1">Uncharacterized protein</fullName>
    </submittedName>
</protein>
<comment type="caution">
    <text evidence="1">The sequence shown here is derived from an EMBL/GenBank/DDBJ whole genome shotgun (WGS) entry which is preliminary data.</text>
</comment>
<dbReference type="RefSeq" id="WP_007694888.1">
    <property type="nucleotide sequence ID" value="NZ_AJRK01000442.1"/>
</dbReference>
<accession>M0LWG1</accession>
<dbReference type="EMBL" id="AOMB01000040">
    <property type="protein sequence ID" value="EMA36694.1"/>
    <property type="molecule type" value="Genomic_DNA"/>
</dbReference>
<organism evidence="1 2">
    <name type="scientific">Halococcus hamelinensis 100A6</name>
    <dbReference type="NCBI Taxonomy" id="1132509"/>
    <lineage>
        <taxon>Archaea</taxon>
        <taxon>Methanobacteriati</taxon>
        <taxon>Methanobacteriota</taxon>
        <taxon>Stenosarchaea group</taxon>
        <taxon>Halobacteria</taxon>
        <taxon>Halobacteriales</taxon>
        <taxon>Halococcaceae</taxon>
        <taxon>Halococcus</taxon>
    </lineage>
</organism>
<dbReference type="OrthoDB" id="299301at2157"/>
<dbReference type="Proteomes" id="UP000011566">
    <property type="component" value="Unassembled WGS sequence"/>
</dbReference>
<dbReference type="eggNOG" id="ENOG502N5H0">
    <property type="taxonomic scope" value="Archaea"/>
</dbReference>
<dbReference type="PATRIC" id="fig|1132509.6.peg.3236"/>
<dbReference type="AlphaFoldDB" id="M0LWG1"/>
<evidence type="ECO:0000313" key="2">
    <source>
        <dbReference type="Proteomes" id="UP000011566"/>
    </source>
</evidence>
<proteinExistence type="predicted"/>
<reference evidence="1 2" key="1">
    <citation type="journal article" date="2014" name="PLoS Genet.">
        <title>Phylogenetically driven sequencing of extremely halophilic archaea reveals strategies for static and dynamic osmo-response.</title>
        <authorList>
            <person name="Becker E.A."/>
            <person name="Seitzer P.M."/>
            <person name="Tritt A."/>
            <person name="Larsen D."/>
            <person name="Krusor M."/>
            <person name="Yao A.I."/>
            <person name="Wu D."/>
            <person name="Madern D."/>
            <person name="Eisen J.A."/>
            <person name="Darling A.E."/>
            <person name="Facciotti M.T."/>
        </authorList>
    </citation>
    <scope>NUCLEOTIDE SEQUENCE [LARGE SCALE GENOMIC DNA]</scope>
    <source>
        <strain evidence="1 2">100A6</strain>
    </source>
</reference>
<name>M0LWG1_9EURY</name>
<evidence type="ECO:0000313" key="1">
    <source>
        <dbReference type="EMBL" id="EMA36694.1"/>
    </source>
</evidence>
<gene>
    <name evidence="1" type="ORF">C447_13844</name>
</gene>